<dbReference type="SUPFAM" id="SSF55961">
    <property type="entry name" value="Bet v1-like"/>
    <property type="match status" value="1"/>
</dbReference>
<keyword evidence="2" id="KW-1185">Reference proteome</keyword>
<evidence type="ECO:0000313" key="2">
    <source>
        <dbReference type="Proteomes" id="UP000233781"/>
    </source>
</evidence>
<organism evidence="1 2">
    <name type="scientific">Phycicoccus duodecadis</name>
    <dbReference type="NCBI Taxonomy" id="173053"/>
    <lineage>
        <taxon>Bacteria</taxon>
        <taxon>Bacillati</taxon>
        <taxon>Actinomycetota</taxon>
        <taxon>Actinomycetes</taxon>
        <taxon>Micrococcales</taxon>
        <taxon>Intrasporangiaceae</taxon>
        <taxon>Phycicoccus</taxon>
    </lineage>
</organism>
<reference evidence="1 2" key="1">
    <citation type="submission" date="2017-12" db="EMBL/GenBank/DDBJ databases">
        <title>Sequencing the genomes of 1000 Actinobacteria strains.</title>
        <authorList>
            <person name="Klenk H.-P."/>
        </authorList>
    </citation>
    <scope>NUCLEOTIDE SEQUENCE [LARGE SCALE GENOMIC DNA]</scope>
    <source>
        <strain evidence="1 2">DSM 12806</strain>
    </source>
</reference>
<dbReference type="Proteomes" id="UP000233781">
    <property type="component" value="Unassembled WGS sequence"/>
</dbReference>
<dbReference type="InterPro" id="IPR023393">
    <property type="entry name" value="START-like_dom_sf"/>
</dbReference>
<dbReference type="Pfam" id="PF10604">
    <property type="entry name" value="Polyketide_cyc2"/>
    <property type="match status" value="1"/>
</dbReference>
<accession>A0A2N3YJA7</accession>
<dbReference type="EMBL" id="PJNE01000001">
    <property type="protein sequence ID" value="PKW26878.1"/>
    <property type="molecule type" value="Genomic_DNA"/>
</dbReference>
<dbReference type="InterPro" id="IPR019587">
    <property type="entry name" value="Polyketide_cyclase/dehydratase"/>
</dbReference>
<dbReference type="AlphaFoldDB" id="A0A2N3YJA7"/>
<dbReference type="RefSeq" id="WP_101395380.1">
    <property type="nucleotide sequence ID" value="NZ_PJNE01000001.1"/>
</dbReference>
<proteinExistence type="predicted"/>
<protein>
    <submittedName>
        <fullName evidence="1">Carbon monoxide dehydrogenase subunit G</fullName>
    </submittedName>
</protein>
<sequence length="158" mass="17161">MTSFSTSTRSAATVTASPEAVWAAITDPDQVARMTPFLSKVTPCGEHWVWEMTKVPVLGASFSFTFTERMTFDEPHRMEFVHDPAAATKEESAGVEGWYALTPRGEGTRLETSMAITVDLPFPGLTRPAVSAAMKGVVTVMGQRFAQNLLHHLGARSA</sequence>
<dbReference type="Gene3D" id="3.30.530.20">
    <property type="match status" value="1"/>
</dbReference>
<dbReference type="OrthoDB" id="3574148at2"/>
<evidence type="ECO:0000313" key="1">
    <source>
        <dbReference type="EMBL" id="PKW26878.1"/>
    </source>
</evidence>
<comment type="caution">
    <text evidence="1">The sequence shown here is derived from an EMBL/GenBank/DDBJ whole genome shotgun (WGS) entry which is preliminary data.</text>
</comment>
<gene>
    <name evidence="1" type="ORF">ATL31_1705</name>
</gene>
<name>A0A2N3YJA7_9MICO</name>